<accession>A0A9P5TEZ8</accession>
<dbReference type="GO" id="GO:0009986">
    <property type="term" value="C:cell surface"/>
    <property type="evidence" value="ECO:0007669"/>
    <property type="project" value="TreeGrafter"/>
</dbReference>
<proteinExistence type="inferred from homology"/>
<dbReference type="PANTHER" id="PTHR31297">
    <property type="entry name" value="GLUCAN ENDO-1,6-BETA-GLUCOSIDASE B"/>
    <property type="match status" value="1"/>
</dbReference>
<evidence type="ECO:0000256" key="1">
    <source>
        <dbReference type="ARBA" id="ARBA00005641"/>
    </source>
</evidence>
<keyword evidence="3" id="KW-0326">Glycosidase</keyword>
<comment type="similarity">
    <text evidence="1">Belongs to the glycosyl hydrolase 5 (cellulase A) family.</text>
</comment>
<comment type="caution">
    <text evidence="4">The sequence shown here is derived from an EMBL/GenBank/DDBJ whole genome shotgun (WGS) entry which is preliminary data.</text>
</comment>
<dbReference type="GO" id="GO:0005576">
    <property type="term" value="C:extracellular region"/>
    <property type="evidence" value="ECO:0007669"/>
    <property type="project" value="TreeGrafter"/>
</dbReference>
<dbReference type="PANTHER" id="PTHR31297:SF42">
    <property type="entry name" value="GLYCOSIDE HYDROLASE FAMILY 5 DOMAIN-CONTAINING PROTEIN"/>
    <property type="match status" value="1"/>
</dbReference>
<dbReference type="AlphaFoldDB" id="A0A9P5TEZ8"/>
<evidence type="ECO:0000313" key="5">
    <source>
        <dbReference type="Proteomes" id="UP000724874"/>
    </source>
</evidence>
<dbReference type="OrthoDB" id="1887033at2759"/>
<protein>
    <submittedName>
        <fullName evidence="4">Glycoside hydrolase superfamily</fullName>
    </submittedName>
</protein>
<evidence type="ECO:0000313" key="4">
    <source>
        <dbReference type="EMBL" id="KAF8872215.1"/>
    </source>
</evidence>
<dbReference type="Gene3D" id="3.20.20.80">
    <property type="entry name" value="Glycosidases"/>
    <property type="match status" value="1"/>
</dbReference>
<dbReference type="EMBL" id="JADNYJ010000275">
    <property type="protein sequence ID" value="KAF8872215.1"/>
    <property type="molecule type" value="Genomic_DNA"/>
</dbReference>
<dbReference type="GO" id="GO:0009251">
    <property type="term" value="P:glucan catabolic process"/>
    <property type="evidence" value="ECO:0007669"/>
    <property type="project" value="TreeGrafter"/>
</dbReference>
<dbReference type="SUPFAM" id="SSF51445">
    <property type="entry name" value="(Trans)glycosidases"/>
    <property type="match status" value="1"/>
</dbReference>
<reference evidence="4" key="1">
    <citation type="submission" date="2020-11" db="EMBL/GenBank/DDBJ databases">
        <authorList>
            <consortium name="DOE Joint Genome Institute"/>
            <person name="Ahrendt S."/>
            <person name="Riley R."/>
            <person name="Andreopoulos W."/>
            <person name="LaButti K."/>
            <person name="Pangilinan J."/>
            <person name="Ruiz-duenas F.J."/>
            <person name="Barrasa J.M."/>
            <person name="Sanchez-Garcia M."/>
            <person name="Camarero S."/>
            <person name="Miyauchi S."/>
            <person name="Serrano A."/>
            <person name="Linde D."/>
            <person name="Babiker R."/>
            <person name="Drula E."/>
            <person name="Ayuso-Fernandez I."/>
            <person name="Pacheco R."/>
            <person name="Padilla G."/>
            <person name="Ferreira P."/>
            <person name="Barriuso J."/>
            <person name="Kellner H."/>
            <person name="Castanera R."/>
            <person name="Alfaro M."/>
            <person name="Ramirez L."/>
            <person name="Pisabarro A.G."/>
            <person name="Kuo A."/>
            <person name="Tritt A."/>
            <person name="Lipzen A."/>
            <person name="He G."/>
            <person name="Yan M."/>
            <person name="Ng V."/>
            <person name="Cullen D."/>
            <person name="Martin F."/>
            <person name="Rosso M.-N."/>
            <person name="Henrissat B."/>
            <person name="Hibbett D."/>
            <person name="Martinez A.T."/>
            <person name="Grigoriev I.V."/>
        </authorList>
    </citation>
    <scope>NUCLEOTIDE SEQUENCE</scope>
    <source>
        <strain evidence="4">AH 44721</strain>
    </source>
</reference>
<organism evidence="4 5">
    <name type="scientific">Gymnopilus junonius</name>
    <name type="common">Spectacular rustgill mushroom</name>
    <name type="synonym">Gymnopilus spectabilis subsp. junonius</name>
    <dbReference type="NCBI Taxonomy" id="109634"/>
    <lineage>
        <taxon>Eukaryota</taxon>
        <taxon>Fungi</taxon>
        <taxon>Dikarya</taxon>
        <taxon>Basidiomycota</taxon>
        <taxon>Agaricomycotina</taxon>
        <taxon>Agaricomycetes</taxon>
        <taxon>Agaricomycetidae</taxon>
        <taxon>Agaricales</taxon>
        <taxon>Agaricineae</taxon>
        <taxon>Hymenogastraceae</taxon>
        <taxon>Gymnopilus</taxon>
    </lineage>
</organism>
<gene>
    <name evidence="4" type="ORF">CPB84DRAFT_1691556</name>
</gene>
<evidence type="ECO:0000256" key="3">
    <source>
        <dbReference type="ARBA" id="ARBA00023295"/>
    </source>
</evidence>
<keyword evidence="5" id="KW-1185">Reference proteome</keyword>
<dbReference type="GO" id="GO:0008422">
    <property type="term" value="F:beta-glucosidase activity"/>
    <property type="evidence" value="ECO:0007669"/>
    <property type="project" value="TreeGrafter"/>
</dbReference>
<dbReference type="Proteomes" id="UP000724874">
    <property type="component" value="Unassembled WGS sequence"/>
</dbReference>
<sequence length="329" mass="36364">MLRLPSLYSPFSLYRLSPITLIDLSPRRYLSSTPTLFVTPQYTSFSSLSSDLRSLLVTALVDVSSFSTSDHNSQFSNHISLIVQVNFVETVRAVELILGIPVPGVSSFFEFQLAPNVAAAFSTASNLTSIFNSEVRQVLIDTIPVLAHVAAQLGLNTDFDDGGLRFSLAEKKPLTTTIMDINWQYNNPANPANAAIGPQVYDNHLYYSYGVADANEEAYLTSVCNLDRIQSDAALGNSPLVFGEWGLPTQFNATDEFLVKWADAQKFSYSKGAGWIFWNFKVEISELAGDLARQWSYREGIRLGYLTQDPSKLHDPNVCAPYITNSTSP</sequence>
<name>A0A9P5TEZ8_GYMJU</name>
<dbReference type="InterPro" id="IPR050386">
    <property type="entry name" value="Glycosyl_hydrolase_5"/>
</dbReference>
<evidence type="ECO:0000256" key="2">
    <source>
        <dbReference type="ARBA" id="ARBA00022801"/>
    </source>
</evidence>
<keyword evidence="2 4" id="KW-0378">Hydrolase</keyword>
<dbReference type="InterPro" id="IPR017853">
    <property type="entry name" value="GH"/>
</dbReference>